<organism evidence="1 2">
    <name type="scientific">Synoicihabitans lomoniglobus</name>
    <dbReference type="NCBI Taxonomy" id="2909285"/>
    <lineage>
        <taxon>Bacteria</taxon>
        <taxon>Pseudomonadati</taxon>
        <taxon>Verrucomicrobiota</taxon>
        <taxon>Opitutia</taxon>
        <taxon>Opitutales</taxon>
        <taxon>Opitutaceae</taxon>
        <taxon>Synoicihabitans</taxon>
    </lineage>
</organism>
<accession>A0AAF0CP13</accession>
<dbReference type="Proteomes" id="UP001218638">
    <property type="component" value="Chromosome"/>
</dbReference>
<name>A0AAF0CP13_9BACT</name>
<dbReference type="KEGG" id="slom:PXH66_23040"/>
<evidence type="ECO:0000313" key="2">
    <source>
        <dbReference type="Proteomes" id="UP001218638"/>
    </source>
</evidence>
<dbReference type="RefSeq" id="WP_330928246.1">
    <property type="nucleotide sequence ID" value="NZ_CP119075.1"/>
</dbReference>
<keyword evidence="2" id="KW-1185">Reference proteome</keyword>
<dbReference type="AlphaFoldDB" id="A0AAF0CP13"/>
<evidence type="ECO:0000313" key="1">
    <source>
        <dbReference type="EMBL" id="WED65225.1"/>
    </source>
</evidence>
<proteinExistence type="predicted"/>
<protein>
    <submittedName>
        <fullName evidence="1">Uncharacterized protein</fullName>
    </submittedName>
</protein>
<reference evidence="1" key="1">
    <citation type="submission" date="2023-03" db="EMBL/GenBank/DDBJ databases">
        <title>Lomoglobus Profundus gen. nov., sp. nov., a novel member of the phylum Verrucomicrobia, isolated from deep-marine sediment of South China Sea.</title>
        <authorList>
            <person name="Ahmad T."/>
            <person name="Ishaq S.E."/>
            <person name="Wang F."/>
        </authorList>
    </citation>
    <scope>NUCLEOTIDE SEQUENCE</scope>
    <source>
        <strain evidence="1">LMO-M01</strain>
    </source>
</reference>
<gene>
    <name evidence="1" type="ORF">PXH66_23040</name>
</gene>
<sequence length="489" mass="51831">MAPACGIEFSDFGFNAAVANPDGSTQMAVDEVGGNWPAFAAWDGAQLVFGREAEQISRLKPRAVSNVFWEHLSLSPSDLQGPPRVPAYSELAYAFLKGFWEDLVVRAGRPECVALAIPGQILGNVEGDSPGVGLILAMARDLQIPLTNISGLSTASLNDPESVAGLAAGRVLYLDLHLHSAAMSLLASDGEGNMVRRRHLRLPRLGYVPLINGLLRTMGNRFLRATAFDITAQRGLDQAFYDQTREQLLSASKGNDIRYSIETASRVHQAAFPREALLRDLAPLEQGWADSAVKFLREGSLAPKDVTVVVSTRVRLLPAMEDVLQQRGFARIVRLREGAAARGAARFAAGLEPCAEMTDVPLLSEVALSKAAAAGTGQALEVAHLAAAYPTPGLMPSHLVVDGAAYSLHALPPMLQAADGATDPAIPSLARIGGVEIALRREAGEWQIDVPASGAGSLQVATGDRVRVRANGAEVELLIAAERRPGAVA</sequence>
<dbReference type="EMBL" id="CP119075">
    <property type="protein sequence ID" value="WED65225.1"/>
    <property type="molecule type" value="Genomic_DNA"/>
</dbReference>